<evidence type="ECO:0000313" key="2">
    <source>
        <dbReference type="Proteomes" id="UP000224080"/>
    </source>
</evidence>
<evidence type="ECO:0000313" key="1">
    <source>
        <dbReference type="EMBL" id="PGG98161.1"/>
    </source>
</evidence>
<dbReference type="Proteomes" id="UP000224080">
    <property type="component" value="Unassembled WGS sequence"/>
</dbReference>
<protein>
    <submittedName>
        <fullName evidence="1">Uncharacterized protein</fullName>
    </submittedName>
</protein>
<gene>
    <name evidence="1" type="ORF">GX51_06948</name>
</gene>
<organism evidence="1 2">
    <name type="scientific">Blastomyces parvus</name>
    <dbReference type="NCBI Taxonomy" id="2060905"/>
    <lineage>
        <taxon>Eukaryota</taxon>
        <taxon>Fungi</taxon>
        <taxon>Dikarya</taxon>
        <taxon>Ascomycota</taxon>
        <taxon>Pezizomycotina</taxon>
        <taxon>Eurotiomycetes</taxon>
        <taxon>Eurotiomycetidae</taxon>
        <taxon>Onygenales</taxon>
        <taxon>Ajellomycetaceae</taxon>
        <taxon>Blastomyces</taxon>
    </lineage>
</organism>
<dbReference type="STRING" id="2060905.A0A2B7WNT6"/>
<sequence>MSIRDTLSSTGAAQMKQYSNSDVMFFIDRVKFMAETWEIPPSYAGIPSGVIPHVGEPFLEKYGIMKRLLSDIGYQDMSMKTATKVESLLYYWAEIDIAVQEVWKKVECFVAPMLKKTVIDIDLLLRIP</sequence>
<name>A0A2B7WNT6_9EURO</name>
<comment type="caution">
    <text evidence="1">The sequence shown here is derived from an EMBL/GenBank/DDBJ whole genome shotgun (WGS) entry which is preliminary data.</text>
</comment>
<keyword evidence="2" id="KW-1185">Reference proteome</keyword>
<reference evidence="1 2" key="1">
    <citation type="submission" date="2017-10" db="EMBL/GenBank/DDBJ databases">
        <title>Comparative genomics in systemic dimorphic fungi from Ajellomycetaceae.</title>
        <authorList>
            <person name="Munoz J.F."/>
            <person name="Mcewen J.G."/>
            <person name="Clay O.K."/>
            <person name="Cuomo C.A."/>
        </authorList>
    </citation>
    <scope>NUCLEOTIDE SEQUENCE [LARGE SCALE GENOMIC DNA]</scope>
    <source>
        <strain evidence="1 2">UAMH130</strain>
    </source>
</reference>
<accession>A0A2B7WNT6</accession>
<dbReference type="OrthoDB" id="4774312at2759"/>
<dbReference type="EMBL" id="PDNC01000126">
    <property type="protein sequence ID" value="PGG98161.1"/>
    <property type="molecule type" value="Genomic_DNA"/>
</dbReference>
<proteinExistence type="predicted"/>
<dbReference type="AlphaFoldDB" id="A0A2B7WNT6"/>